<proteinExistence type="predicted"/>
<keyword evidence="4 7" id="KW-0812">Transmembrane</keyword>
<dbReference type="Gene3D" id="1.10.3720.10">
    <property type="entry name" value="MetI-like"/>
    <property type="match status" value="1"/>
</dbReference>
<evidence type="ECO:0000256" key="5">
    <source>
        <dbReference type="ARBA" id="ARBA00022989"/>
    </source>
</evidence>
<dbReference type="InterPro" id="IPR035906">
    <property type="entry name" value="MetI-like_sf"/>
</dbReference>
<comment type="subcellular location">
    <subcellularLocation>
        <location evidence="1">Cell membrane</location>
        <topology evidence="1">Multi-pass membrane protein</topology>
    </subcellularLocation>
</comment>
<reference evidence="9" key="2">
    <citation type="journal article" date="2021" name="PeerJ">
        <title>Extensive microbial diversity within the chicken gut microbiome revealed by metagenomics and culture.</title>
        <authorList>
            <person name="Gilroy R."/>
            <person name="Ravi A."/>
            <person name="Getino M."/>
            <person name="Pursley I."/>
            <person name="Horton D.L."/>
            <person name="Alikhan N.F."/>
            <person name="Baker D."/>
            <person name="Gharbi K."/>
            <person name="Hall N."/>
            <person name="Watson M."/>
            <person name="Adriaenssens E.M."/>
            <person name="Foster-Nyarko E."/>
            <person name="Jarju S."/>
            <person name="Secka A."/>
            <person name="Antonio M."/>
            <person name="Oren A."/>
            <person name="Chaudhuri R.R."/>
            <person name="La Ragione R."/>
            <person name="Hildebrand F."/>
            <person name="Pallen M.J."/>
        </authorList>
    </citation>
    <scope>NUCLEOTIDE SEQUENCE</scope>
    <source>
        <strain evidence="9">13766</strain>
    </source>
</reference>
<keyword evidence="6 7" id="KW-0472">Membrane</keyword>
<evidence type="ECO:0000313" key="10">
    <source>
        <dbReference type="Proteomes" id="UP000824140"/>
    </source>
</evidence>
<organism evidence="9 10">
    <name type="scientific">Candidatus Alectryocaccomicrobium excrementavium</name>
    <dbReference type="NCBI Taxonomy" id="2840668"/>
    <lineage>
        <taxon>Bacteria</taxon>
        <taxon>Bacillati</taxon>
        <taxon>Bacillota</taxon>
        <taxon>Clostridia</taxon>
        <taxon>Candidatus Alectryocaccomicrobium</taxon>
    </lineage>
</organism>
<accession>A0A9D1FYU1</accession>
<keyword evidence="5 7" id="KW-1133">Transmembrane helix</keyword>
<protein>
    <submittedName>
        <fullName evidence="9">Carbohydrate ABC transporter permease</fullName>
    </submittedName>
</protein>
<comment type="caution">
    <text evidence="9">The sequence shown here is derived from an EMBL/GenBank/DDBJ whole genome shotgun (WGS) entry which is preliminary data.</text>
</comment>
<feature type="transmembrane region" description="Helical" evidence="7">
    <location>
        <begin position="79"/>
        <end position="98"/>
    </location>
</feature>
<name>A0A9D1FYU1_9FIRM</name>
<dbReference type="PROSITE" id="PS50928">
    <property type="entry name" value="ABC_TM1"/>
    <property type="match status" value="1"/>
</dbReference>
<sequence length="299" mass="33639">MRKRKIADGAVFDAVNGAALFLVLIVVLYPLIYILSASFSEPEMVFNGSMWLLPKGFTLIGYERILEYREIWMGYANTIFYTVAGTILNLLVTLPGAYALSRRDMKGRHFVTALLLVTMYVSGGLIPTYLTLRDFGLLNTRWLLLISNLAIVHYVIISRTFFTTIPEALLEAATVDGCGKFRILLRIVLPLSGAIIAVMALYYAVGHWNDYFNAMIGLRDRELFPLQLFLREILVQSQISAEMLASVDVTSAEAMMEKQQIANMIKYCVIVVSTLPMLIAYPFLQRYFIRGVMIGSVKG</sequence>
<keyword evidence="3" id="KW-1003">Cell membrane</keyword>
<evidence type="ECO:0000256" key="7">
    <source>
        <dbReference type="SAM" id="Phobius"/>
    </source>
</evidence>
<feature type="transmembrane region" description="Helical" evidence="7">
    <location>
        <begin position="12"/>
        <end position="35"/>
    </location>
</feature>
<dbReference type="SUPFAM" id="SSF161098">
    <property type="entry name" value="MetI-like"/>
    <property type="match status" value="1"/>
</dbReference>
<gene>
    <name evidence="9" type="ORF">IAA84_01280</name>
</gene>
<dbReference type="GO" id="GO:0005886">
    <property type="term" value="C:plasma membrane"/>
    <property type="evidence" value="ECO:0007669"/>
    <property type="project" value="UniProtKB-SubCell"/>
</dbReference>
<dbReference type="PANTHER" id="PTHR43744">
    <property type="entry name" value="ABC TRANSPORTER PERMEASE PROTEIN MG189-RELATED-RELATED"/>
    <property type="match status" value="1"/>
</dbReference>
<dbReference type="Proteomes" id="UP000824140">
    <property type="component" value="Unassembled WGS sequence"/>
</dbReference>
<feature type="transmembrane region" description="Helical" evidence="7">
    <location>
        <begin position="110"/>
        <end position="130"/>
    </location>
</feature>
<feature type="transmembrane region" description="Helical" evidence="7">
    <location>
        <begin position="142"/>
        <end position="162"/>
    </location>
</feature>
<dbReference type="AlphaFoldDB" id="A0A9D1FYU1"/>
<dbReference type="GO" id="GO:0055085">
    <property type="term" value="P:transmembrane transport"/>
    <property type="evidence" value="ECO:0007669"/>
    <property type="project" value="InterPro"/>
</dbReference>
<feature type="transmembrane region" description="Helical" evidence="7">
    <location>
        <begin position="183"/>
        <end position="205"/>
    </location>
</feature>
<dbReference type="PANTHER" id="PTHR43744:SF9">
    <property type="entry name" value="POLYGALACTURONAN_RHAMNOGALACTURONAN TRANSPORT SYSTEM PERMEASE PROTEIN YTCP"/>
    <property type="match status" value="1"/>
</dbReference>
<reference evidence="9" key="1">
    <citation type="submission" date="2020-10" db="EMBL/GenBank/DDBJ databases">
        <authorList>
            <person name="Gilroy R."/>
        </authorList>
    </citation>
    <scope>NUCLEOTIDE SEQUENCE</scope>
    <source>
        <strain evidence="9">13766</strain>
    </source>
</reference>
<dbReference type="CDD" id="cd06261">
    <property type="entry name" value="TM_PBP2"/>
    <property type="match status" value="1"/>
</dbReference>
<dbReference type="InterPro" id="IPR000515">
    <property type="entry name" value="MetI-like"/>
</dbReference>
<evidence type="ECO:0000256" key="2">
    <source>
        <dbReference type="ARBA" id="ARBA00022448"/>
    </source>
</evidence>
<evidence type="ECO:0000256" key="3">
    <source>
        <dbReference type="ARBA" id="ARBA00022475"/>
    </source>
</evidence>
<evidence type="ECO:0000259" key="8">
    <source>
        <dbReference type="PROSITE" id="PS50928"/>
    </source>
</evidence>
<evidence type="ECO:0000256" key="1">
    <source>
        <dbReference type="ARBA" id="ARBA00004651"/>
    </source>
</evidence>
<evidence type="ECO:0000256" key="6">
    <source>
        <dbReference type="ARBA" id="ARBA00023136"/>
    </source>
</evidence>
<dbReference type="EMBL" id="DVJN01000025">
    <property type="protein sequence ID" value="HIS91628.1"/>
    <property type="molecule type" value="Genomic_DNA"/>
</dbReference>
<feature type="transmembrane region" description="Helical" evidence="7">
    <location>
        <begin position="264"/>
        <end position="284"/>
    </location>
</feature>
<evidence type="ECO:0000256" key="4">
    <source>
        <dbReference type="ARBA" id="ARBA00022692"/>
    </source>
</evidence>
<feature type="domain" description="ABC transmembrane type-1" evidence="8">
    <location>
        <begin position="75"/>
        <end position="280"/>
    </location>
</feature>
<keyword evidence="2" id="KW-0813">Transport</keyword>
<evidence type="ECO:0000313" key="9">
    <source>
        <dbReference type="EMBL" id="HIS91628.1"/>
    </source>
</evidence>